<evidence type="ECO:0000259" key="1">
    <source>
        <dbReference type="Pfam" id="PF10441"/>
    </source>
</evidence>
<reference evidence="3" key="1">
    <citation type="journal article" date="2016" name="Nat. Commun.">
        <title>Genome analysis of three Pneumocystis species reveals adaptation mechanisms to life exclusively in mammalian hosts.</title>
        <authorList>
            <person name="Ma L."/>
            <person name="Chen Z."/>
            <person name="Huang D.W."/>
            <person name="Kutty G."/>
            <person name="Ishihara M."/>
            <person name="Wang H."/>
            <person name="Abouelleil A."/>
            <person name="Bishop L."/>
            <person name="Davey E."/>
            <person name="Deng R."/>
            <person name="Deng X."/>
            <person name="Fan L."/>
            <person name="Fantoni G."/>
            <person name="Fitzgerald M."/>
            <person name="Gogineni E."/>
            <person name="Goldberg J.M."/>
            <person name="Handley G."/>
            <person name="Hu X."/>
            <person name="Huber C."/>
            <person name="Jiao X."/>
            <person name="Jones K."/>
            <person name="Levin J.Z."/>
            <person name="Liu Y."/>
            <person name="Macdonald P."/>
            <person name="Melnikov A."/>
            <person name="Raley C."/>
            <person name="Sassi M."/>
            <person name="Sherman B.T."/>
            <person name="Song X."/>
            <person name="Sykes S."/>
            <person name="Tran B."/>
            <person name="Walsh L."/>
            <person name="Xia Y."/>
            <person name="Yang J."/>
            <person name="Young S."/>
            <person name="Zeng Q."/>
            <person name="Zheng X."/>
            <person name="Stephens R."/>
            <person name="Nusbaum C."/>
            <person name="Birren B.W."/>
            <person name="Azadi P."/>
            <person name="Lempicki R.A."/>
            <person name="Cuomo C.A."/>
            <person name="Kovacs J.A."/>
        </authorList>
    </citation>
    <scope>NUCLEOTIDE SEQUENCE [LARGE SCALE GENOMIC DNA]</scope>
    <source>
        <strain evidence="3">RU7</strain>
    </source>
</reference>
<name>A0A0W4ZD07_PNEJ7</name>
<dbReference type="RefSeq" id="XP_018227988.1">
    <property type="nucleotide sequence ID" value="XM_018375847.1"/>
</dbReference>
<sequence>MYGFENFKNVSEIVASRILPYVCYIVGKNDAPSWINDLFSIILHKTLFSPESLINYINFQTSNSESKSMISKVSNLELFLDCLLKNLTDISYHSNVLLSLPKLLEIAQNSLGCNSIYSKVKINLNSSKMARLTDMFLSEILKLAIKLSAEDALKYLTISDILELSKNIGGYHKLFVVLEQQMLEILEKSFSLIKDREDNIITIGWKLLYNLLKIDSELILPYNEQLWLSLCEVDITSEYSKICFKVIRIFVNNYKSHRNLHKFINDWIKFLKFPLNNDCILLSDEILTIVMELTNNLSLNQIRTIIDDILKENNFKVLEKPIYLNQKNDLFSKHLSSLNISKNKVKSSFFVFYPLLSIIQESVDISIIRDISKDLVKLYESILIKVFSNISFFFNDPGIYLIFRIHYKAMQLSYEYISLTDPYKTLEYIKSITMFKGLESKITFYTILCQLVYMQYFDQCASEEFKTKDLLSLTDLVLDHILFYLENASINSFWKAGKIQLINSTNISIAYIYIINNQWLYLINKLSFFDKIRKIMNFLLKYSIQNTSGDSDINEMLTFSNLWYIYLSNAEIYELDLFRDASLFVLMDYIFSNKIDKLLLLNNIESYCNKKMHKSFKTKINNFDILEFKKLIKYIQIIPINCIEDSTKEKLLDFLFYKDFQFTTKQCLIDIVIENRKLLYRIMVTTNTLNSMLYNIFPLIYLYLSLDNIKVKNESLNIISNLISKEILRKKIFSDNFLINKLVEVIENYHVDLFDYYHKFLYQQIEYEFYIPGIIQLILILSFEIQDGFKYSNHNLFKKKITQLIKFYFKAIKKCLKILLQFFQKNDLSFEKILNSVYLFQFFFQLSFSVSFKIHDKDLLKQLIFFISKVCFYYENINSHLHKKSQDLLLFLLKTYCNKAENYDDILEICVALIAIFKNMQLSYTDEFKISNYSNFQSLSIYYFIQKRLQSLEFQDFKKICTILSCSFWETENINMVANILSAILLIRIEKENKLREKYSEYLELFQTTIFRLILIAKRTTDLEVLYNFINLFNILLLKKSYFSLQNLDQLFVIIVKSLSPFSLLKTSSDITIDDICEGFCKMISLIIKKNYKRLSKRYHLLTICFQSLLHLFFYKNMDTKMIKNSIFQRRPSWILPSSSCSISSVKIYSDTLLSWIKTLHLNKDKKLNLGLSKTSEKTISKYLLWIIIEYIKLLLYCSINKEVKDILTLLIMEIFKVLSKYEFEMINNTLDNHGKIIFKKLYDDYIQYDKWNER</sequence>
<feature type="domain" description="Nucleolar 27S pre-rRNA processing Urb2/Npa2 C-terminal" evidence="1">
    <location>
        <begin position="1029"/>
        <end position="1254"/>
    </location>
</feature>
<protein>
    <recommendedName>
        <fullName evidence="1">Nucleolar 27S pre-rRNA processing Urb2/Npa2 C-terminal domain-containing protein</fullName>
    </recommendedName>
</protein>
<dbReference type="eggNOG" id="ENOG502QQTF">
    <property type="taxonomic scope" value="Eukaryota"/>
</dbReference>
<gene>
    <name evidence="2" type="ORF">T551_03584</name>
</gene>
<dbReference type="Proteomes" id="UP000053447">
    <property type="component" value="Unassembled WGS sequence"/>
</dbReference>
<dbReference type="GeneID" id="28942102"/>
<keyword evidence="3" id="KW-1185">Reference proteome</keyword>
<dbReference type="OrthoDB" id="160374at2759"/>
<dbReference type="EMBL" id="LFWA01000018">
    <property type="protein sequence ID" value="KTW26285.1"/>
    <property type="molecule type" value="Genomic_DNA"/>
</dbReference>
<comment type="caution">
    <text evidence="2">The sequence shown here is derived from an EMBL/GenBank/DDBJ whole genome shotgun (WGS) entry which is preliminary data.</text>
</comment>
<proteinExistence type="predicted"/>
<dbReference type="Pfam" id="PF10441">
    <property type="entry name" value="Urb2"/>
    <property type="match status" value="1"/>
</dbReference>
<evidence type="ECO:0000313" key="2">
    <source>
        <dbReference type="EMBL" id="KTW26285.1"/>
    </source>
</evidence>
<dbReference type="VEuPathDB" id="FungiDB:T551_03584"/>
<dbReference type="InterPro" id="IPR018849">
    <property type="entry name" value="Urb2/Npa2_C"/>
</dbReference>
<accession>A0A0W4ZD07</accession>
<organism evidence="2 3">
    <name type="scientific">Pneumocystis jirovecii (strain RU7)</name>
    <name type="common">Human pneumocystis pneumonia agent</name>
    <dbReference type="NCBI Taxonomy" id="1408657"/>
    <lineage>
        <taxon>Eukaryota</taxon>
        <taxon>Fungi</taxon>
        <taxon>Dikarya</taxon>
        <taxon>Ascomycota</taxon>
        <taxon>Taphrinomycotina</taxon>
        <taxon>Pneumocystomycetes</taxon>
        <taxon>Pneumocystaceae</taxon>
        <taxon>Pneumocystis</taxon>
    </lineage>
</organism>
<dbReference type="STRING" id="1408657.A0A0W4ZD07"/>
<dbReference type="AlphaFoldDB" id="A0A0W4ZD07"/>
<evidence type="ECO:0000313" key="3">
    <source>
        <dbReference type="Proteomes" id="UP000053447"/>
    </source>
</evidence>